<dbReference type="EMBL" id="MBFR01000006">
    <property type="protein sequence ID" value="PVU97825.1"/>
    <property type="molecule type" value="Genomic_DNA"/>
</dbReference>
<proteinExistence type="inferred from homology"/>
<evidence type="ECO:0008006" key="10">
    <source>
        <dbReference type="Google" id="ProtNLM"/>
    </source>
</evidence>
<comment type="subcellular location">
    <subcellularLocation>
        <location evidence="1">Membrane</location>
        <topology evidence="1">Multi-pass membrane protein</topology>
    </subcellularLocation>
</comment>
<evidence type="ECO:0000256" key="2">
    <source>
        <dbReference type="ARBA" id="ARBA00009457"/>
    </source>
</evidence>
<dbReference type="InterPro" id="IPR005045">
    <property type="entry name" value="CDC50/LEM3_fam"/>
</dbReference>
<dbReference type="PIRSF" id="PIRSF015840">
    <property type="entry name" value="DUF284_TM_euk"/>
    <property type="match status" value="1"/>
</dbReference>
<accession>A0A2T9YZP7</accession>
<dbReference type="AlphaFoldDB" id="A0A2T9YZP7"/>
<gene>
    <name evidence="8" type="ORF">BB561_000230</name>
</gene>
<dbReference type="Pfam" id="PF03381">
    <property type="entry name" value="CDC50"/>
    <property type="match status" value="1"/>
</dbReference>
<dbReference type="STRING" id="133385.A0A2T9YZP7"/>
<keyword evidence="9" id="KW-1185">Reference proteome</keyword>
<keyword evidence="5 6" id="KW-0472">Membrane</keyword>
<dbReference type="PANTHER" id="PTHR10926">
    <property type="entry name" value="CELL CYCLE CONTROL PROTEIN 50"/>
    <property type="match status" value="1"/>
</dbReference>
<keyword evidence="3 7" id="KW-0812">Transmembrane</keyword>
<feature type="transmembrane region" description="Helical" evidence="7">
    <location>
        <begin position="329"/>
        <end position="350"/>
    </location>
</feature>
<comment type="similarity">
    <text evidence="2 6">Belongs to the CDC50/LEM3 family.</text>
</comment>
<name>A0A2T9YZP7_9FUNG</name>
<evidence type="ECO:0000313" key="8">
    <source>
        <dbReference type="EMBL" id="PVU97825.1"/>
    </source>
</evidence>
<organism evidence="8 9">
    <name type="scientific">Smittium simulii</name>
    <dbReference type="NCBI Taxonomy" id="133385"/>
    <lineage>
        <taxon>Eukaryota</taxon>
        <taxon>Fungi</taxon>
        <taxon>Fungi incertae sedis</taxon>
        <taxon>Zoopagomycota</taxon>
        <taxon>Kickxellomycotina</taxon>
        <taxon>Harpellomycetes</taxon>
        <taxon>Harpellales</taxon>
        <taxon>Legeriomycetaceae</taxon>
        <taxon>Smittium</taxon>
    </lineage>
</organism>
<dbReference type="OrthoDB" id="340608at2759"/>
<dbReference type="GO" id="GO:0045332">
    <property type="term" value="P:phospholipid translocation"/>
    <property type="evidence" value="ECO:0007669"/>
    <property type="project" value="UniProtKB-UniRule"/>
</dbReference>
<dbReference type="PANTHER" id="PTHR10926:SF0">
    <property type="entry name" value="CDC50, ISOFORM A"/>
    <property type="match status" value="1"/>
</dbReference>
<feature type="transmembrane region" description="Helical" evidence="7">
    <location>
        <begin position="34"/>
        <end position="56"/>
    </location>
</feature>
<dbReference type="GO" id="GO:0005783">
    <property type="term" value="C:endoplasmic reticulum"/>
    <property type="evidence" value="ECO:0007669"/>
    <property type="project" value="TreeGrafter"/>
</dbReference>
<comment type="caution">
    <text evidence="8">The sequence shown here is derived from an EMBL/GenBank/DDBJ whole genome shotgun (WGS) entry which is preliminary data.</text>
</comment>
<evidence type="ECO:0000256" key="1">
    <source>
        <dbReference type="ARBA" id="ARBA00004141"/>
    </source>
</evidence>
<evidence type="ECO:0000256" key="4">
    <source>
        <dbReference type="ARBA" id="ARBA00022989"/>
    </source>
</evidence>
<evidence type="ECO:0000256" key="5">
    <source>
        <dbReference type="ARBA" id="ARBA00023136"/>
    </source>
</evidence>
<keyword evidence="4 7" id="KW-1133">Transmembrane helix</keyword>
<dbReference type="GO" id="GO:0005794">
    <property type="term" value="C:Golgi apparatus"/>
    <property type="evidence" value="ECO:0007669"/>
    <property type="project" value="TreeGrafter"/>
</dbReference>
<evidence type="ECO:0000256" key="3">
    <source>
        <dbReference type="ARBA" id="ARBA00022692"/>
    </source>
</evidence>
<dbReference type="GO" id="GO:0005886">
    <property type="term" value="C:plasma membrane"/>
    <property type="evidence" value="ECO:0007669"/>
    <property type="project" value="TreeGrafter"/>
</dbReference>
<dbReference type="Proteomes" id="UP000245383">
    <property type="component" value="Unassembled WGS sequence"/>
</dbReference>
<protein>
    <recommendedName>
        <fullName evidence="10">Cell cycle control protein</fullName>
    </recommendedName>
</protein>
<evidence type="ECO:0000313" key="9">
    <source>
        <dbReference type="Proteomes" id="UP000245383"/>
    </source>
</evidence>
<reference evidence="8 9" key="1">
    <citation type="journal article" date="2018" name="MBio">
        <title>Comparative Genomics Reveals the Core Gene Toolbox for the Fungus-Insect Symbiosis.</title>
        <authorList>
            <person name="Wang Y."/>
            <person name="Stata M."/>
            <person name="Wang W."/>
            <person name="Stajich J.E."/>
            <person name="White M.M."/>
            <person name="Moncalvo J.M."/>
        </authorList>
    </citation>
    <scope>NUCLEOTIDE SEQUENCE [LARGE SCALE GENOMIC DNA]</scope>
    <source>
        <strain evidence="8 9">SWE-8-4</strain>
    </source>
</reference>
<evidence type="ECO:0000256" key="6">
    <source>
        <dbReference type="PIRNR" id="PIRNR015840"/>
    </source>
</evidence>
<evidence type="ECO:0000256" key="7">
    <source>
        <dbReference type="SAM" id="Phobius"/>
    </source>
</evidence>
<sequence>MASNVSNSKSKRPSNTAFKQQRLRAWQPLLSPKTVLPTFFIIGLIFAPIGGVLFWLSSQLFEYTIDYTNCAAAGSSFTAISSDLYSQHYSEKITNLSAPQQKYDSDSNVCTLQFTIPINIASPIFFYYRLTKFYQNHRKYVNSFDAAQLRGKARTAQELAGGSCEPLATRTINGVTKPIYPCGLIANSVFNDTISNMTLLNPTGGSNTPVQFNFSSTGIPWDSDSSRFLKSVYKNDEAYPPLNWDKRYPLGYTDENPIPDLSEDYNLQVWMRTAPLSTFRKLYAINEKETLISGIYQVNITMDYDVTKFAGTKAIVLATTNSIGGRNPVLGIVYITVGILCVILGIVFTIRHLYRPRRLGDHTYLSWNQQVQSGLSENTRNPNVNY</sequence>